<dbReference type="InterPro" id="IPR053134">
    <property type="entry name" value="RNA-dir_DNA_polymerase"/>
</dbReference>
<dbReference type="AlphaFoldDB" id="A0A371I8L3"/>
<evidence type="ECO:0000313" key="1">
    <source>
        <dbReference type="EMBL" id="RDY11390.1"/>
    </source>
</evidence>
<dbReference type="SUPFAM" id="SSF56672">
    <property type="entry name" value="DNA/RNA polymerases"/>
    <property type="match status" value="1"/>
</dbReference>
<dbReference type="EMBL" id="QJKJ01000645">
    <property type="protein sequence ID" value="RDY11390.1"/>
    <property type="molecule type" value="Genomic_DNA"/>
</dbReference>
<protein>
    <submittedName>
        <fullName evidence="1">Tf2-9</fullName>
    </submittedName>
</protein>
<gene>
    <name evidence="1" type="primary">Tf2-9</name>
    <name evidence="1" type="ORF">CR513_03945</name>
</gene>
<sequence length="163" mass="18990">MYLPDADKTAFMTNGLTYYYQIMSFSIKTTGATYQRLMDKVSVDHIGCNLEVYVDDMVIKSTNPKEHIKDLEEMKRGKFLGFMLAHRGIRYHQDEKSPKRKIGAEVNRAVSFTVSLPVEKTRLFFQLLKKSTSFHWDDDYERAFQDFKQFLVSPPVLTKPVDS</sequence>
<dbReference type="PANTHER" id="PTHR24559:SF431">
    <property type="entry name" value="RNA-DIRECTED DNA POLYMERASE HOMOLOG"/>
    <property type="match status" value="1"/>
</dbReference>
<dbReference type="InterPro" id="IPR043502">
    <property type="entry name" value="DNA/RNA_pol_sf"/>
</dbReference>
<feature type="non-terminal residue" evidence="1">
    <location>
        <position position="1"/>
    </location>
</feature>
<comment type="caution">
    <text evidence="1">The sequence shown here is derived from an EMBL/GenBank/DDBJ whole genome shotgun (WGS) entry which is preliminary data.</text>
</comment>
<dbReference type="Proteomes" id="UP000257109">
    <property type="component" value="Unassembled WGS sequence"/>
</dbReference>
<dbReference type="Gene3D" id="3.10.10.10">
    <property type="entry name" value="HIV Type 1 Reverse Transcriptase, subunit A, domain 1"/>
    <property type="match status" value="1"/>
</dbReference>
<accession>A0A371I8L3</accession>
<dbReference type="PANTHER" id="PTHR24559">
    <property type="entry name" value="TRANSPOSON TY3-I GAG-POL POLYPROTEIN"/>
    <property type="match status" value="1"/>
</dbReference>
<reference evidence="1" key="1">
    <citation type="submission" date="2018-05" db="EMBL/GenBank/DDBJ databases">
        <title>Draft genome of Mucuna pruriens seed.</title>
        <authorList>
            <person name="Nnadi N.E."/>
            <person name="Vos R."/>
            <person name="Hasami M.H."/>
            <person name="Devisetty U.K."/>
            <person name="Aguiy J.C."/>
        </authorList>
    </citation>
    <scope>NUCLEOTIDE SEQUENCE [LARGE SCALE GENOMIC DNA]</scope>
    <source>
        <strain evidence="1">JCA_2017</strain>
    </source>
</reference>
<dbReference type="OrthoDB" id="542221at2759"/>
<evidence type="ECO:0000313" key="2">
    <source>
        <dbReference type="Proteomes" id="UP000257109"/>
    </source>
</evidence>
<dbReference type="Gene3D" id="3.30.70.270">
    <property type="match status" value="2"/>
</dbReference>
<name>A0A371I8L3_MUCPR</name>
<keyword evidence="2" id="KW-1185">Reference proteome</keyword>
<organism evidence="1 2">
    <name type="scientific">Mucuna pruriens</name>
    <name type="common">Velvet bean</name>
    <name type="synonym">Dolichos pruriens</name>
    <dbReference type="NCBI Taxonomy" id="157652"/>
    <lineage>
        <taxon>Eukaryota</taxon>
        <taxon>Viridiplantae</taxon>
        <taxon>Streptophyta</taxon>
        <taxon>Embryophyta</taxon>
        <taxon>Tracheophyta</taxon>
        <taxon>Spermatophyta</taxon>
        <taxon>Magnoliopsida</taxon>
        <taxon>eudicotyledons</taxon>
        <taxon>Gunneridae</taxon>
        <taxon>Pentapetalae</taxon>
        <taxon>rosids</taxon>
        <taxon>fabids</taxon>
        <taxon>Fabales</taxon>
        <taxon>Fabaceae</taxon>
        <taxon>Papilionoideae</taxon>
        <taxon>50 kb inversion clade</taxon>
        <taxon>NPAAA clade</taxon>
        <taxon>indigoferoid/millettioid clade</taxon>
        <taxon>Phaseoleae</taxon>
        <taxon>Mucuna</taxon>
    </lineage>
</organism>
<dbReference type="InterPro" id="IPR043128">
    <property type="entry name" value="Rev_trsase/Diguanyl_cyclase"/>
</dbReference>
<proteinExistence type="predicted"/>